<sequence>MKVLSIDASRNVDSVPFRSADPGTVAGKPRHGGLERLRVMATLGVVLLHACVPYLKHPMPGLAWPVRDTPSEWLDVTFWAIEVFIMPVFLVMTGMFAWQTLQRRGAADLMRTRLSRLGKPFLFGMMVILPAELYIWVGGWVYEGWVDAVKLKSLKIDGALGNSLWGTSHLWFLLYVLSYVGIVAGIATWMQRNPAEKRYRFIQQPFGSRVALILLAGIGICTLCFRPEVVWGFQHDFLPVPSKWIYSGTFFLGGMWIVSQDKRLHRIQTLTRPLVITAVMSLGAAVAVGRWHLAGHQPDTAMSQASGILLGTTTTLAAWAVSLAAIGFFQAQERPISKKTQYVAAASFWIYLVHHPLLGLMHIDTKFLLPQLPSLVKGVFCFLAALSVSLLTYEAVIRQSALGRWLGMTWSPKPETSGADNADPVILKHLETAATPRRRAA</sequence>
<evidence type="ECO:0000313" key="4">
    <source>
        <dbReference type="Proteomes" id="UP000317238"/>
    </source>
</evidence>
<evidence type="ECO:0000313" key="3">
    <source>
        <dbReference type="EMBL" id="TWT72212.1"/>
    </source>
</evidence>
<feature type="transmembrane region" description="Helical" evidence="1">
    <location>
        <begin position="76"/>
        <end position="101"/>
    </location>
</feature>
<gene>
    <name evidence="3" type="primary">mdoC_2</name>
    <name evidence="3" type="ORF">Pan14r_45300</name>
</gene>
<evidence type="ECO:0000256" key="1">
    <source>
        <dbReference type="SAM" id="Phobius"/>
    </source>
</evidence>
<dbReference type="EMBL" id="SJPL01000001">
    <property type="protein sequence ID" value="TWT72212.1"/>
    <property type="molecule type" value="Genomic_DNA"/>
</dbReference>
<keyword evidence="1" id="KW-0812">Transmembrane</keyword>
<feature type="transmembrane region" description="Helical" evidence="1">
    <location>
        <begin position="37"/>
        <end position="56"/>
    </location>
</feature>
<proteinExistence type="predicted"/>
<dbReference type="Proteomes" id="UP000317238">
    <property type="component" value="Unassembled WGS sequence"/>
</dbReference>
<organism evidence="3 4">
    <name type="scientific">Crateriforma conspicua</name>
    <dbReference type="NCBI Taxonomy" id="2527996"/>
    <lineage>
        <taxon>Bacteria</taxon>
        <taxon>Pseudomonadati</taxon>
        <taxon>Planctomycetota</taxon>
        <taxon>Planctomycetia</taxon>
        <taxon>Planctomycetales</taxon>
        <taxon>Planctomycetaceae</taxon>
        <taxon>Crateriforma</taxon>
    </lineage>
</organism>
<feature type="transmembrane region" description="Helical" evidence="1">
    <location>
        <begin position="270"/>
        <end position="288"/>
    </location>
</feature>
<dbReference type="PANTHER" id="PTHR36927:SF1">
    <property type="entry name" value="MDO-LIKE PROTEIN"/>
    <property type="match status" value="1"/>
</dbReference>
<dbReference type="AlphaFoldDB" id="A0A5C5YG78"/>
<dbReference type="InterPro" id="IPR050623">
    <property type="entry name" value="Glucan_succinyl_AcylTrfase"/>
</dbReference>
<feature type="transmembrane region" description="Helical" evidence="1">
    <location>
        <begin position="342"/>
        <end position="363"/>
    </location>
</feature>
<name>A0A5C5YG78_9PLAN</name>
<feature type="domain" description="Acyltransferase 3" evidence="2">
    <location>
        <begin position="33"/>
        <end position="393"/>
    </location>
</feature>
<keyword evidence="1" id="KW-0472">Membrane</keyword>
<feature type="transmembrane region" description="Helical" evidence="1">
    <location>
        <begin position="375"/>
        <end position="396"/>
    </location>
</feature>
<dbReference type="GO" id="GO:0016747">
    <property type="term" value="F:acyltransferase activity, transferring groups other than amino-acyl groups"/>
    <property type="evidence" value="ECO:0007669"/>
    <property type="project" value="InterPro"/>
</dbReference>
<keyword evidence="3" id="KW-0808">Transferase</keyword>
<dbReference type="PANTHER" id="PTHR36927">
    <property type="entry name" value="BLR4337 PROTEIN"/>
    <property type="match status" value="1"/>
</dbReference>
<reference evidence="3 4" key="1">
    <citation type="submission" date="2019-02" db="EMBL/GenBank/DDBJ databases">
        <title>Deep-cultivation of Planctomycetes and their phenomic and genomic characterization uncovers novel biology.</title>
        <authorList>
            <person name="Wiegand S."/>
            <person name="Jogler M."/>
            <person name="Boedeker C."/>
            <person name="Pinto D."/>
            <person name="Vollmers J."/>
            <person name="Rivas-Marin E."/>
            <person name="Kohn T."/>
            <person name="Peeters S.H."/>
            <person name="Heuer A."/>
            <person name="Rast P."/>
            <person name="Oberbeckmann S."/>
            <person name="Bunk B."/>
            <person name="Jeske O."/>
            <person name="Meyerdierks A."/>
            <person name="Storesund J.E."/>
            <person name="Kallscheuer N."/>
            <person name="Luecker S."/>
            <person name="Lage O.M."/>
            <person name="Pohl T."/>
            <person name="Merkel B.J."/>
            <person name="Hornburger P."/>
            <person name="Mueller R.-W."/>
            <person name="Bruemmer F."/>
            <person name="Labrenz M."/>
            <person name="Spormann A.M."/>
            <person name="Op Den Camp H."/>
            <person name="Overmann J."/>
            <person name="Amann R."/>
            <person name="Jetten M.S.M."/>
            <person name="Mascher T."/>
            <person name="Medema M.H."/>
            <person name="Devos D.P."/>
            <person name="Kaster A.-K."/>
            <person name="Ovreas L."/>
            <person name="Rohde M."/>
            <person name="Galperin M.Y."/>
            <person name="Jogler C."/>
        </authorList>
    </citation>
    <scope>NUCLEOTIDE SEQUENCE [LARGE SCALE GENOMIC DNA]</scope>
    <source>
        <strain evidence="3 4">Pan14r</strain>
    </source>
</reference>
<dbReference type="RefSeq" id="WP_146440221.1">
    <property type="nucleotide sequence ID" value="NZ_SJPL01000001.1"/>
</dbReference>
<dbReference type="InterPro" id="IPR002656">
    <property type="entry name" value="Acyl_transf_3_dom"/>
</dbReference>
<keyword evidence="4" id="KW-1185">Reference proteome</keyword>
<feature type="transmembrane region" description="Helical" evidence="1">
    <location>
        <begin position="308"/>
        <end position="330"/>
    </location>
</feature>
<feature type="transmembrane region" description="Helical" evidence="1">
    <location>
        <begin position="121"/>
        <end position="142"/>
    </location>
</feature>
<dbReference type="OrthoDB" id="7375713at2"/>
<protein>
    <submittedName>
        <fullName evidence="3">Glucans biosynthesis protein C</fullName>
        <ecNumber evidence="3">2.1.-.-</ecNumber>
    </submittedName>
</protein>
<feature type="transmembrane region" description="Helical" evidence="1">
    <location>
        <begin position="170"/>
        <end position="189"/>
    </location>
</feature>
<comment type="caution">
    <text evidence="3">The sequence shown here is derived from an EMBL/GenBank/DDBJ whole genome shotgun (WGS) entry which is preliminary data.</text>
</comment>
<evidence type="ECO:0000259" key="2">
    <source>
        <dbReference type="Pfam" id="PF01757"/>
    </source>
</evidence>
<keyword evidence="1" id="KW-1133">Transmembrane helix</keyword>
<dbReference type="Pfam" id="PF01757">
    <property type="entry name" value="Acyl_transf_3"/>
    <property type="match status" value="1"/>
</dbReference>
<dbReference type="EC" id="2.1.-.-" evidence="3"/>
<feature type="transmembrane region" description="Helical" evidence="1">
    <location>
        <begin position="210"/>
        <end position="229"/>
    </location>
</feature>
<feature type="transmembrane region" description="Helical" evidence="1">
    <location>
        <begin position="241"/>
        <end position="258"/>
    </location>
</feature>
<accession>A0A5C5YG78</accession>